<evidence type="ECO:0000313" key="9">
    <source>
        <dbReference type="Proteomes" id="UP000095728"/>
    </source>
</evidence>
<dbReference type="PANTHER" id="PTHR10159:SF519">
    <property type="entry name" value="DUAL SPECIFICITY PROTEIN PHOSPHATASE MPK3"/>
    <property type="match status" value="1"/>
</dbReference>
<dbReference type="GO" id="GO:0005634">
    <property type="term" value="C:nucleus"/>
    <property type="evidence" value="ECO:0007669"/>
    <property type="project" value="TreeGrafter"/>
</dbReference>
<dbReference type="AlphaFoldDB" id="A0A1E5RNJ0"/>
<dbReference type="GO" id="GO:0008330">
    <property type="term" value="F:protein tyrosine/threonine phosphatase activity"/>
    <property type="evidence" value="ECO:0007669"/>
    <property type="project" value="TreeGrafter"/>
</dbReference>
<dbReference type="Pfam" id="PF00782">
    <property type="entry name" value="DSPc"/>
    <property type="match status" value="1"/>
</dbReference>
<dbReference type="PANTHER" id="PTHR10159">
    <property type="entry name" value="DUAL SPECIFICITY PROTEIN PHOSPHATASE"/>
    <property type="match status" value="1"/>
</dbReference>
<proteinExistence type="inferred from homology"/>
<dbReference type="InterPro" id="IPR020422">
    <property type="entry name" value="TYR_PHOSPHATASE_DUAL_dom"/>
</dbReference>
<comment type="similarity">
    <text evidence="1">Belongs to the protein-tyrosine phosphatase family. Non-receptor class dual specificity subfamily.</text>
</comment>
<evidence type="ECO:0000259" key="6">
    <source>
        <dbReference type="PROSITE" id="PS50054"/>
    </source>
</evidence>
<dbReference type="InterPro" id="IPR029021">
    <property type="entry name" value="Prot-tyrosine_phosphatase-like"/>
</dbReference>
<protein>
    <recommendedName>
        <fullName evidence="2">protein-tyrosine-phosphatase</fullName>
        <ecNumber evidence="2">3.1.3.48</ecNumber>
    </recommendedName>
</protein>
<dbReference type="PROSITE" id="PS50054">
    <property type="entry name" value="TYR_PHOSPHATASE_DUAL"/>
    <property type="match status" value="1"/>
</dbReference>
<accession>A0A1E5RNJ0</accession>
<dbReference type="STRING" id="56408.A0A1E5RNJ0"/>
<gene>
    <name evidence="8" type="ORF">AWRI3579_g822</name>
</gene>
<evidence type="ECO:0000256" key="3">
    <source>
        <dbReference type="ARBA" id="ARBA00022801"/>
    </source>
</evidence>
<dbReference type="InParanoid" id="A0A1E5RNJ0"/>
<evidence type="ECO:0000256" key="1">
    <source>
        <dbReference type="ARBA" id="ARBA00008601"/>
    </source>
</evidence>
<dbReference type="GO" id="GO:0033550">
    <property type="term" value="F:MAP kinase tyrosine phosphatase activity"/>
    <property type="evidence" value="ECO:0007669"/>
    <property type="project" value="TreeGrafter"/>
</dbReference>
<evidence type="ECO:0000256" key="5">
    <source>
        <dbReference type="SAM" id="MobiDB-lite"/>
    </source>
</evidence>
<evidence type="ECO:0000313" key="8">
    <source>
        <dbReference type="EMBL" id="OEJ88451.1"/>
    </source>
</evidence>
<organism evidence="8 9">
    <name type="scientific">Hanseniaspora osmophila</name>
    <dbReference type="NCBI Taxonomy" id="56408"/>
    <lineage>
        <taxon>Eukaryota</taxon>
        <taxon>Fungi</taxon>
        <taxon>Dikarya</taxon>
        <taxon>Ascomycota</taxon>
        <taxon>Saccharomycotina</taxon>
        <taxon>Saccharomycetes</taxon>
        <taxon>Saccharomycodales</taxon>
        <taxon>Saccharomycodaceae</taxon>
        <taxon>Hanseniaspora</taxon>
    </lineage>
</organism>
<evidence type="ECO:0000256" key="2">
    <source>
        <dbReference type="ARBA" id="ARBA00013064"/>
    </source>
</evidence>
<dbReference type="Gene3D" id="3.90.190.10">
    <property type="entry name" value="Protein tyrosine phosphatase superfamily"/>
    <property type="match status" value="1"/>
</dbReference>
<evidence type="ECO:0000259" key="7">
    <source>
        <dbReference type="PROSITE" id="PS50056"/>
    </source>
</evidence>
<keyword evidence="3" id="KW-0378">Hydrolase</keyword>
<dbReference type="SUPFAM" id="SSF52799">
    <property type="entry name" value="(Phosphotyrosine protein) phosphatases II"/>
    <property type="match status" value="1"/>
</dbReference>
<comment type="caution">
    <text evidence="8">The sequence shown here is derived from an EMBL/GenBank/DDBJ whole genome shotgun (WGS) entry which is preliminary data.</text>
</comment>
<keyword evidence="4" id="KW-0904">Protein phosphatase</keyword>
<dbReference type="InterPro" id="IPR000340">
    <property type="entry name" value="Dual-sp_phosphatase_cat-dom"/>
</dbReference>
<feature type="domain" description="Tyrosine specific protein phosphatases" evidence="7">
    <location>
        <begin position="256"/>
        <end position="315"/>
    </location>
</feature>
<keyword evidence="9" id="KW-1185">Reference proteome</keyword>
<dbReference type="GO" id="GO:0043409">
    <property type="term" value="P:negative regulation of MAPK cascade"/>
    <property type="evidence" value="ECO:0007669"/>
    <property type="project" value="TreeGrafter"/>
</dbReference>
<dbReference type="InterPro" id="IPR000387">
    <property type="entry name" value="Tyr_Pase_dom"/>
</dbReference>
<evidence type="ECO:0000256" key="4">
    <source>
        <dbReference type="ARBA" id="ARBA00022912"/>
    </source>
</evidence>
<name>A0A1E5RNJ0_9ASCO</name>
<dbReference type="SMART" id="SM00195">
    <property type="entry name" value="DSPc"/>
    <property type="match status" value="1"/>
</dbReference>
<feature type="compositionally biased region" description="Low complexity" evidence="5">
    <location>
        <begin position="11"/>
        <end position="26"/>
    </location>
</feature>
<dbReference type="EC" id="3.1.3.48" evidence="2"/>
<dbReference type="PROSITE" id="PS50056">
    <property type="entry name" value="TYR_PHOSPHATASE_2"/>
    <property type="match status" value="1"/>
</dbReference>
<dbReference type="EMBL" id="LPNM01000005">
    <property type="protein sequence ID" value="OEJ88451.1"/>
    <property type="molecule type" value="Genomic_DNA"/>
</dbReference>
<feature type="region of interest" description="Disordered" evidence="5">
    <location>
        <begin position="1"/>
        <end position="33"/>
    </location>
</feature>
<reference evidence="9" key="1">
    <citation type="journal article" date="2016" name="Genome Announc.">
        <title>Genome sequences of three species of Hanseniaspora isolated from spontaneous wine fermentations.</title>
        <authorList>
            <person name="Sternes P.R."/>
            <person name="Lee D."/>
            <person name="Kutyna D.R."/>
            <person name="Borneman A.R."/>
        </authorList>
    </citation>
    <scope>NUCLEOTIDE SEQUENCE [LARGE SCALE GENOMIC DNA]</scope>
    <source>
        <strain evidence="9">AWRI3579</strain>
    </source>
</reference>
<dbReference type="FunCoup" id="A0A1E5RNJ0">
    <property type="interactions" value="104"/>
</dbReference>
<sequence length="412" mass="45587">MNEDLEKNKPSLLSNSSRNDSSVHSSKQPVSATRVTLHKTISAANIYSRSNSYTNIAGTNVYNKNALNASKTRAKTLVGTANSFTQAGTRPRSSTFLPTLTIPTGNIKADSSPTLKSALSTQHIRNRSQTLPVHSNLLEEKSALTGNNTYNPILNSEKEHNPLAFNNEQTAYPNGPIKVIEPNIYLCSQASEPIAVNFDLVINVAEELPELNLGQNQTATQHKSNQPDFLHKYWNHDTEIIQDLPTLTSLMHSYAESYESNTRQQTNLSKPTSKKEKKVLVYCQCGVSRSASLIVAYYMRYYKKSFQEAYKHIQSIATSISPNMSLICQLSQWDTVLKSTNYNPISPHKYGIDVFEAYDIATPLEEADDGNVSSATLFTNSSKSSPMSWDTPATPVNCVLSSNPFLKNHPGL</sequence>
<dbReference type="GO" id="GO:0005829">
    <property type="term" value="C:cytosol"/>
    <property type="evidence" value="ECO:0007669"/>
    <property type="project" value="TreeGrafter"/>
</dbReference>
<dbReference type="Proteomes" id="UP000095728">
    <property type="component" value="Unassembled WGS sequence"/>
</dbReference>
<dbReference type="OrthoDB" id="426001at2759"/>
<feature type="domain" description="Tyrosine-protein phosphatase" evidence="6">
    <location>
        <begin position="175"/>
        <end position="339"/>
    </location>
</feature>
<dbReference type="GO" id="GO:0017017">
    <property type="term" value="F:MAP kinase tyrosine/serine/threonine phosphatase activity"/>
    <property type="evidence" value="ECO:0007669"/>
    <property type="project" value="TreeGrafter"/>
</dbReference>